<evidence type="ECO:0000256" key="3">
    <source>
        <dbReference type="ARBA" id="ARBA00022833"/>
    </source>
</evidence>
<evidence type="ECO:0000256" key="2">
    <source>
        <dbReference type="ARBA" id="ARBA00022723"/>
    </source>
</evidence>
<evidence type="ECO:0000313" key="7">
    <source>
        <dbReference type="EMBL" id="KAG2227375.1"/>
    </source>
</evidence>
<keyword evidence="2 5" id="KW-0479">Metal-binding</keyword>
<dbReference type="InterPro" id="IPR013154">
    <property type="entry name" value="ADH-like_N"/>
</dbReference>
<dbReference type="Proteomes" id="UP000646827">
    <property type="component" value="Unassembled WGS sequence"/>
</dbReference>
<evidence type="ECO:0000313" key="8">
    <source>
        <dbReference type="Proteomes" id="UP000646827"/>
    </source>
</evidence>
<dbReference type="FunFam" id="3.40.50.720:FF:000022">
    <property type="entry name" value="Cinnamyl alcohol dehydrogenase"/>
    <property type="match status" value="1"/>
</dbReference>
<keyword evidence="3 5" id="KW-0862">Zinc</keyword>
<accession>A0A8H7VNP1</accession>
<name>A0A8H7VNP1_9FUNG</name>
<dbReference type="PROSITE" id="PS00059">
    <property type="entry name" value="ADH_ZINC"/>
    <property type="match status" value="1"/>
</dbReference>
<comment type="similarity">
    <text evidence="5">Belongs to the zinc-containing alcohol dehydrogenase family.</text>
</comment>
<dbReference type="GO" id="GO:0016616">
    <property type="term" value="F:oxidoreductase activity, acting on the CH-OH group of donors, NAD or NADP as acceptor"/>
    <property type="evidence" value="ECO:0007669"/>
    <property type="project" value="InterPro"/>
</dbReference>
<dbReference type="InterPro" id="IPR002328">
    <property type="entry name" value="ADH_Zn_CS"/>
</dbReference>
<dbReference type="CDD" id="cd05283">
    <property type="entry name" value="CAD1"/>
    <property type="match status" value="1"/>
</dbReference>
<dbReference type="GO" id="GO:0008270">
    <property type="term" value="F:zinc ion binding"/>
    <property type="evidence" value="ECO:0007669"/>
    <property type="project" value="InterPro"/>
</dbReference>
<dbReference type="Pfam" id="PF00107">
    <property type="entry name" value="ADH_zinc_N"/>
    <property type="match status" value="1"/>
</dbReference>
<protein>
    <recommendedName>
        <fullName evidence="6">Enoyl reductase (ER) domain-containing protein</fullName>
    </recommendedName>
</protein>
<evidence type="ECO:0000256" key="4">
    <source>
        <dbReference type="ARBA" id="ARBA00023002"/>
    </source>
</evidence>
<keyword evidence="8" id="KW-1185">Reference proteome</keyword>
<dbReference type="Gene3D" id="3.40.50.720">
    <property type="entry name" value="NAD(P)-binding Rossmann-like Domain"/>
    <property type="match status" value="1"/>
</dbReference>
<dbReference type="PANTHER" id="PTHR42683">
    <property type="entry name" value="ALDEHYDE REDUCTASE"/>
    <property type="match status" value="1"/>
</dbReference>
<dbReference type="SUPFAM" id="SSF51735">
    <property type="entry name" value="NAD(P)-binding Rossmann-fold domains"/>
    <property type="match status" value="1"/>
</dbReference>
<dbReference type="InterPro" id="IPR036291">
    <property type="entry name" value="NAD(P)-bd_dom_sf"/>
</dbReference>
<dbReference type="InterPro" id="IPR011032">
    <property type="entry name" value="GroES-like_sf"/>
</dbReference>
<dbReference type="InterPro" id="IPR047109">
    <property type="entry name" value="CAD-like"/>
</dbReference>
<gene>
    <name evidence="7" type="ORF">INT45_004331</name>
</gene>
<feature type="domain" description="Enoyl reductase (ER)" evidence="6">
    <location>
        <begin position="16"/>
        <end position="346"/>
    </location>
</feature>
<dbReference type="InterPro" id="IPR020843">
    <property type="entry name" value="ER"/>
</dbReference>
<dbReference type="Pfam" id="PF08240">
    <property type="entry name" value="ADH_N"/>
    <property type="match status" value="1"/>
</dbReference>
<dbReference type="SUPFAM" id="SSF50129">
    <property type="entry name" value="GroES-like"/>
    <property type="match status" value="1"/>
</dbReference>
<comment type="cofactor">
    <cofactor evidence="1 5">
        <name>Zn(2+)</name>
        <dbReference type="ChEBI" id="CHEBI:29105"/>
    </cofactor>
</comment>
<dbReference type="Gene3D" id="3.90.180.10">
    <property type="entry name" value="Medium-chain alcohol dehydrogenases, catalytic domain"/>
    <property type="match status" value="1"/>
</dbReference>
<dbReference type="OrthoDB" id="1879366at2759"/>
<evidence type="ECO:0000256" key="1">
    <source>
        <dbReference type="ARBA" id="ARBA00001947"/>
    </source>
</evidence>
<evidence type="ECO:0000259" key="6">
    <source>
        <dbReference type="SMART" id="SM00829"/>
    </source>
</evidence>
<dbReference type="SMART" id="SM00829">
    <property type="entry name" value="PKS_ER"/>
    <property type="match status" value="1"/>
</dbReference>
<dbReference type="AlphaFoldDB" id="A0A8H7VNP1"/>
<reference evidence="7 8" key="1">
    <citation type="submission" date="2020-12" db="EMBL/GenBank/DDBJ databases">
        <title>Metabolic potential, ecology and presence of endohyphal bacteria is reflected in genomic diversity of Mucoromycotina.</title>
        <authorList>
            <person name="Muszewska A."/>
            <person name="Okrasinska A."/>
            <person name="Steczkiewicz K."/>
            <person name="Drgas O."/>
            <person name="Orlowska M."/>
            <person name="Perlinska-Lenart U."/>
            <person name="Aleksandrzak-Piekarczyk T."/>
            <person name="Szatraj K."/>
            <person name="Zielenkiewicz U."/>
            <person name="Pilsyk S."/>
            <person name="Malc E."/>
            <person name="Mieczkowski P."/>
            <person name="Kruszewska J.S."/>
            <person name="Biernat P."/>
            <person name="Pawlowska J."/>
        </authorList>
    </citation>
    <scope>NUCLEOTIDE SEQUENCE [LARGE SCALE GENOMIC DNA]</scope>
    <source>
        <strain evidence="7 8">CBS 142.35</strain>
    </source>
</reference>
<evidence type="ECO:0000256" key="5">
    <source>
        <dbReference type="RuleBase" id="RU361277"/>
    </source>
</evidence>
<dbReference type="EMBL" id="JAEPRB010000008">
    <property type="protein sequence ID" value="KAG2227375.1"/>
    <property type="molecule type" value="Genomic_DNA"/>
</dbReference>
<keyword evidence="4" id="KW-0560">Oxidoreductase</keyword>
<sequence>MCTDNTFHGWSSAGKGEPLEWREFELKQFEDNDVQMDVTHCGICGSDIHTLDSGWGPTEYPCVVGHEIVGVVTAVGKNVTRFKVGDRAGVGAQCGSCLECDNCKQGQENLCERRAILTYNDRWANGDKTYGGYATKWRGHEAFAFKVPDNMESEIAASFMCAGVTVYAPLRRANVKPGDKVGVIGIGGLGHFAVQWAKAMGAQSVALSSSDRKREDAKALGCDDYVITSDIDAMKKHAGTFTHIICTNFSNNFDWGLYFSLIKHNGYFIMVALPEEPLTGIPAVPLAFRQINLIGSFIGSPKDIEEMLEFAAKTDVKPWINKYALKDAPAAVQAMRDGKPRYRIVLDASL</sequence>
<proteinExistence type="inferred from homology"/>
<organism evidence="7 8">
    <name type="scientific">Circinella minor</name>
    <dbReference type="NCBI Taxonomy" id="1195481"/>
    <lineage>
        <taxon>Eukaryota</taxon>
        <taxon>Fungi</taxon>
        <taxon>Fungi incertae sedis</taxon>
        <taxon>Mucoromycota</taxon>
        <taxon>Mucoromycotina</taxon>
        <taxon>Mucoromycetes</taxon>
        <taxon>Mucorales</taxon>
        <taxon>Lichtheimiaceae</taxon>
        <taxon>Circinella</taxon>
    </lineage>
</organism>
<dbReference type="InterPro" id="IPR013149">
    <property type="entry name" value="ADH-like_C"/>
</dbReference>
<comment type="caution">
    <text evidence="7">The sequence shown here is derived from an EMBL/GenBank/DDBJ whole genome shotgun (WGS) entry which is preliminary data.</text>
</comment>